<organism evidence="2 3">
    <name type="scientific">Aristolochia fimbriata</name>
    <name type="common">White veined hardy Dutchman's pipe vine</name>
    <dbReference type="NCBI Taxonomy" id="158543"/>
    <lineage>
        <taxon>Eukaryota</taxon>
        <taxon>Viridiplantae</taxon>
        <taxon>Streptophyta</taxon>
        <taxon>Embryophyta</taxon>
        <taxon>Tracheophyta</taxon>
        <taxon>Spermatophyta</taxon>
        <taxon>Magnoliopsida</taxon>
        <taxon>Magnoliidae</taxon>
        <taxon>Piperales</taxon>
        <taxon>Aristolochiaceae</taxon>
        <taxon>Aristolochia</taxon>
    </lineage>
</organism>
<evidence type="ECO:0000313" key="2">
    <source>
        <dbReference type="EMBL" id="KAG9453197.1"/>
    </source>
</evidence>
<name>A0AAV7F0A3_ARIFI</name>
<proteinExistence type="predicted"/>
<feature type="compositionally biased region" description="Gly residues" evidence="1">
    <location>
        <begin position="12"/>
        <end position="45"/>
    </location>
</feature>
<dbReference type="AlphaFoldDB" id="A0AAV7F0A3"/>
<sequence>MGSRWEKHGRRGGGVGVGRSGEGRSGGGGNGREKMGGGGGAGVGRSGQEWEERGGGGNGRGGGGNGSIFRTTRVITRSLSRGVTSRSMSTHHGTETSCKKKTVSHKISNSTTNTIVLETKVLTKPRANFISPT</sequence>
<reference evidence="2 3" key="1">
    <citation type="submission" date="2021-07" db="EMBL/GenBank/DDBJ databases">
        <title>The Aristolochia fimbriata genome: insights into angiosperm evolution, floral development and chemical biosynthesis.</title>
        <authorList>
            <person name="Jiao Y."/>
        </authorList>
    </citation>
    <scope>NUCLEOTIDE SEQUENCE [LARGE SCALE GENOMIC DNA]</scope>
    <source>
        <strain evidence="2">IBCAS-2021</strain>
        <tissue evidence="2">Leaf</tissue>
    </source>
</reference>
<comment type="caution">
    <text evidence="2">The sequence shown here is derived from an EMBL/GenBank/DDBJ whole genome shotgun (WGS) entry which is preliminary data.</text>
</comment>
<dbReference type="Proteomes" id="UP000825729">
    <property type="component" value="Unassembled WGS sequence"/>
</dbReference>
<evidence type="ECO:0000313" key="3">
    <source>
        <dbReference type="Proteomes" id="UP000825729"/>
    </source>
</evidence>
<keyword evidence="3" id="KW-1185">Reference proteome</keyword>
<protein>
    <submittedName>
        <fullName evidence="2">Uncharacterized protein</fullName>
    </submittedName>
</protein>
<feature type="compositionally biased region" description="Gly residues" evidence="1">
    <location>
        <begin position="55"/>
        <end position="66"/>
    </location>
</feature>
<gene>
    <name evidence="2" type="ORF">H6P81_006101</name>
</gene>
<feature type="compositionally biased region" description="Polar residues" evidence="1">
    <location>
        <begin position="68"/>
        <end position="91"/>
    </location>
</feature>
<dbReference type="EMBL" id="JAINDJ010000003">
    <property type="protein sequence ID" value="KAG9453197.1"/>
    <property type="molecule type" value="Genomic_DNA"/>
</dbReference>
<evidence type="ECO:0000256" key="1">
    <source>
        <dbReference type="SAM" id="MobiDB-lite"/>
    </source>
</evidence>
<feature type="region of interest" description="Disordered" evidence="1">
    <location>
        <begin position="1"/>
        <end position="105"/>
    </location>
</feature>
<accession>A0AAV7F0A3</accession>